<feature type="region of interest" description="Disordered" evidence="1">
    <location>
        <begin position="113"/>
        <end position="136"/>
    </location>
</feature>
<dbReference type="Proteomes" id="UP000235388">
    <property type="component" value="Unassembled WGS sequence"/>
</dbReference>
<sequence length="412" mass="47246">MDTAVDISGGGLDLTRTVNEAQDLAKMNEESRSALQASKLNEANPPTGQQPSATAEISAIRNRHNPTLNRSPFWTTPHGKLFPSVKMRLQRLPHNKKVEWLEDQLYQRAPDKLSVKSHDAAADRFSRKPEEKPPYGSRKLLKPFVQWWQTRHEIPVQELADELEKADPTRLSEHHFSQALGLDDETPASKGLFAKMKFPKIRTQKTPSPTTPIQVGDDKEDVIEGSQSSAQVKRLVNLFSWGKTKMSDFFRERKALSLADELYKVAPEKLTPEARTLSEYRWKPPMIKFLMWLGLKPETWGSRLSNQFGHYSWLFKTKWNNSRFGKTWTLSPKRHAPVVTLAEPKVDNAIMKVLKQNPLMKKLKQWNQNRRDKKVKKLFEELRKVDQTKLLAPDDPPVPNYVLVKGQGTVMG</sequence>
<reference evidence="2 3" key="1">
    <citation type="submission" date="2017-11" db="EMBL/GenBank/DDBJ databases">
        <title>De novo assembly and phasing of dikaryotic genomes from two isolates of Puccinia coronata f. sp. avenae, the causal agent of oat crown rust.</title>
        <authorList>
            <person name="Miller M.E."/>
            <person name="Zhang Y."/>
            <person name="Omidvar V."/>
            <person name="Sperschneider J."/>
            <person name="Schwessinger B."/>
            <person name="Raley C."/>
            <person name="Palmer J.M."/>
            <person name="Garnica D."/>
            <person name="Upadhyaya N."/>
            <person name="Rathjen J."/>
            <person name="Taylor J.M."/>
            <person name="Park R.F."/>
            <person name="Dodds P.N."/>
            <person name="Hirsch C.D."/>
            <person name="Kianian S.F."/>
            <person name="Figueroa M."/>
        </authorList>
    </citation>
    <scope>NUCLEOTIDE SEQUENCE [LARGE SCALE GENOMIC DNA]</scope>
    <source>
        <strain evidence="2">12NC29</strain>
    </source>
</reference>
<feature type="compositionally biased region" description="Polar residues" evidence="1">
    <location>
        <begin position="33"/>
        <end position="54"/>
    </location>
</feature>
<keyword evidence="3" id="KW-1185">Reference proteome</keyword>
<name>A0A2N5SLE6_9BASI</name>
<gene>
    <name evidence="2" type="ORF">PCANC_18749</name>
</gene>
<evidence type="ECO:0000313" key="3">
    <source>
        <dbReference type="Proteomes" id="UP000235388"/>
    </source>
</evidence>
<feature type="compositionally biased region" description="Basic and acidic residues" evidence="1">
    <location>
        <begin position="113"/>
        <end position="133"/>
    </location>
</feature>
<accession>A0A2N5SLE6</accession>
<feature type="region of interest" description="Disordered" evidence="1">
    <location>
        <begin position="27"/>
        <end position="54"/>
    </location>
</feature>
<protein>
    <submittedName>
        <fullName evidence="2">Uncharacterized protein</fullName>
    </submittedName>
</protein>
<evidence type="ECO:0000256" key="1">
    <source>
        <dbReference type="SAM" id="MobiDB-lite"/>
    </source>
</evidence>
<proteinExistence type="predicted"/>
<organism evidence="2 3">
    <name type="scientific">Puccinia coronata f. sp. avenae</name>
    <dbReference type="NCBI Taxonomy" id="200324"/>
    <lineage>
        <taxon>Eukaryota</taxon>
        <taxon>Fungi</taxon>
        <taxon>Dikarya</taxon>
        <taxon>Basidiomycota</taxon>
        <taxon>Pucciniomycotina</taxon>
        <taxon>Pucciniomycetes</taxon>
        <taxon>Pucciniales</taxon>
        <taxon>Pucciniaceae</taxon>
        <taxon>Puccinia</taxon>
    </lineage>
</organism>
<dbReference type="AlphaFoldDB" id="A0A2N5SLE6"/>
<comment type="caution">
    <text evidence="2">The sequence shown here is derived from an EMBL/GenBank/DDBJ whole genome shotgun (WGS) entry which is preliminary data.</text>
</comment>
<dbReference type="EMBL" id="PGCJ01000931">
    <property type="protein sequence ID" value="PLW14072.1"/>
    <property type="molecule type" value="Genomic_DNA"/>
</dbReference>
<evidence type="ECO:0000313" key="2">
    <source>
        <dbReference type="EMBL" id="PLW14072.1"/>
    </source>
</evidence>